<dbReference type="PANTHER" id="PTHR45663">
    <property type="entry name" value="GEO12009P1"/>
    <property type="match status" value="1"/>
</dbReference>
<keyword evidence="2" id="KW-0813">Transport</keyword>
<dbReference type="EMBL" id="CP017708">
    <property type="protein sequence ID" value="AOY82324.1"/>
    <property type="molecule type" value="Genomic_DNA"/>
</dbReference>
<comment type="similarity">
    <text evidence="1 7">Belongs to the thioredoxin family.</text>
</comment>
<dbReference type="CDD" id="cd02947">
    <property type="entry name" value="TRX_family"/>
    <property type="match status" value="1"/>
</dbReference>
<dbReference type="InterPro" id="IPR013766">
    <property type="entry name" value="Thioredoxin_domain"/>
</dbReference>
<dbReference type="PRINTS" id="PR00421">
    <property type="entry name" value="THIOREDOXIN"/>
</dbReference>
<dbReference type="InterPro" id="IPR036249">
    <property type="entry name" value="Thioredoxin-like_sf"/>
</dbReference>
<keyword evidence="5 9" id="KW-0676">Redox-active center</keyword>
<evidence type="ECO:0000256" key="4">
    <source>
        <dbReference type="ARBA" id="ARBA00023157"/>
    </source>
</evidence>
<dbReference type="Gene3D" id="3.40.30.10">
    <property type="entry name" value="Glutaredoxin"/>
    <property type="match status" value="1"/>
</dbReference>
<evidence type="ECO:0000259" key="10">
    <source>
        <dbReference type="PROSITE" id="PS51352"/>
    </source>
</evidence>
<evidence type="ECO:0000256" key="8">
    <source>
        <dbReference type="PIRSR" id="PIRSR000077-1"/>
    </source>
</evidence>
<dbReference type="Pfam" id="PF00085">
    <property type="entry name" value="Thioredoxin"/>
    <property type="match status" value="1"/>
</dbReference>
<dbReference type="PANTHER" id="PTHR45663:SF11">
    <property type="entry name" value="GEO12009P1"/>
    <property type="match status" value="1"/>
</dbReference>
<name>A0A1D9G476_MOOP1</name>
<feature type="domain" description="Thioredoxin" evidence="10">
    <location>
        <begin position="1"/>
        <end position="113"/>
    </location>
</feature>
<gene>
    <name evidence="11" type="primary">trxA</name>
    <name evidence="11" type="ORF">BJP36_22885</name>
</gene>
<accession>A0A1D9G476</accession>
<keyword evidence="4 9" id="KW-1015">Disulfide bond</keyword>
<feature type="active site" description="Nucleophile" evidence="8">
    <location>
        <position position="40"/>
    </location>
</feature>
<evidence type="ECO:0000256" key="7">
    <source>
        <dbReference type="PIRNR" id="PIRNR000077"/>
    </source>
</evidence>
<feature type="site" description="Contributes to redox potential value" evidence="8">
    <location>
        <position position="39"/>
    </location>
</feature>
<feature type="site" description="Contributes to redox potential value" evidence="8">
    <location>
        <position position="38"/>
    </location>
</feature>
<dbReference type="FunFam" id="3.40.30.10:FF:000001">
    <property type="entry name" value="Thioredoxin"/>
    <property type="match status" value="1"/>
</dbReference>
<protein>
    <recommendedName>
        <fullName evidence="6 7">Thioredoxin</fullName>
    </recommendedName>
</protein>
<dbReference type="AlphaFoldDB" id="A0A1D9G476"/>
<dbReference type="Proteomes" id="UP000176944">
    <property type="component" value="Chromosome"/>
</dbReference>
<feature type="active site" description="Nucleophile" evidence="8">
    <location>
        <position position="37"/>
    </location>
</feature>
<organism evidence="11 12">
    <name type="scientific">Moorena producens (strain JHB)</name>
    <dbReference type="NCBI Taxonomy" id="1454205"/>
    <lineage>
        <taxon>Bacteria</taxon>
        <taxon>Bacillati</taxon>
        <taxon>Cyanobacteriota</taxon>
        <taxon>Cyanophyceae</taxon>
        <taxon>Coleofasciculales</taxon>
        <taxon>Coleofasciculaceae</taxon>
        <taxon>Moorena</taxon>
    </lineage>
</organism>
<evidence type="ECO:0000256" key="9">
    <source>
        <dbReference type="PIRSR" id="PIRSR000077-4"/>
    </source>
</evidence>
<dbReference type="GO" id="GO:0015035">
    <property type="term" value="F:protein-disulfide reductase activity"/>
    <property type="evidence" value="ECO:0007669"/>
    <property type="project" value="UniProtKB-UniRule"/>
</dbReference>
<dbReference type="PIRSF" id="PIRSF000077">
    <property type="entry name" value="Thioredoxin"/>
    <property type="match status" value="1"/>
</dbReference>
<evidence type="ECO:0000313" key="11">
    <source>
        <dbReference type="EMBL" id="AOY82324.1"/>
    </source>
</evidence>
<dbReference type="PROSITE" id="PS00194">
    <property type="entry name" value="THIOREDOXIN_1"/>
    <property type="match status" value="1"/>
</dbReference>
<feature type="disulfide bond" description="Redox-active" evidence="9">
    <location>
        <begin position="37"/>
        <end position="40"/>
    </location>
</feature>
<dbReference type="GO" id="GO:0045454">
    <property type="term" value="P:cell redox homeostasis"/>
    <property type="evidence" value="ECO:0007669"/>
    <property type="project" value="TreeGrafter"/>
</dbReference>
<dbReference type="InterPro" id="IPR017937">
    <property type="entry name" value="Thioredoxin_CS"/>
</dbReference>
<dbReference type="SUPFAM" id="SSF52833">
    <property type="entry name" value="Thioredoxin-like"/>
    <property type="match status" value="1"/>
</dbReference>
<proteinExistence type="inferred from homology"/>
<feature type="site" description="Deprotonates C-terminal active site Cys" evidence="8">
    <location>
        <position position="31"/>
    </location>
</feature>
<dbReference type="InterPro" id="IPR005746">
    <property type="entry name" value="Thioredoxin"/>
</dbReference>
<dbReference type="NCBIfam" id="TIGR01068">
    <property type="entry name" value="thioredoxin"/>
    <property type="match status" value="1"/>
</dbReference>
<dbReference type="PROSITE" id="PS51352">
    <property type="entry name" value="THIOREDOXIN_2"/>
    <property type="match status" value="1"/>
</dbReference>
<evidence type="ECO:0000256" key="6">
    <source>
        <dbReference type="NCBIfam" id="TIGR01068"/>
    </source>
</evidence>
<dbReference type="GO" id="GO:0005829">
    <property type="term" value="C:cytosol"/>
    <property type="evidence" value="ECO:0007669"/>
    <property type="project" value="TreeGrafter"/>
</dbReference>
<evidence type="ECO:0000256" key="1">
    <source>
        <dbReference type="ARBA" id="ARBA00008987"/>
    </source>
</evidence>
<evidence type="ECO:0000256" key="3">
    <source>
        <dbReference type="ARBA" id="ARBA00022982"/>
    </source>
</evidence>
<evidence type="ECO:0000256" key="2">
    <source>
        <dbReference type="ARBA" id="ARBA00022448"/>
    </source>
</evidence>
<evidence type="ECO:0000313" key="12">
    <source>
        <dbReference type="Proteomes" id="UP000176944"/>
    </source>
</evidence>
<sequence>MSETAKYITLTLNDDNFETEVLNSSIPVIVDFWAPWCGPCRVMNPIVTELATEFDGVVKVGKLNVDDYEQLASNYHIEAMPSLLFFNQGKVVERFKGLVRKSVLVEKINALTHLITV</sequence>
<evidence type="ECO:0000256" key="5">
    <source>
        <dbReference type="ARBA" id="ARBA00023284"/>
    </source>
</evidence>
<keyword evidence="3" id="KW-0249">Electron transport</keyword>
<reference evidence="12" key="1">
    <citation type="submission" date="2016-10" db="EMBL/GenBank/DDBJ databases">
        <title>Comparative genomics uncovers the prolific and rare metabolic potential of the cyanobacterial genus Moorea.</title>
        <authorList>
            <person name="Leao T."/>
            <person name="Castelao G."/>
            <person name="Korobeynikov A."/>
            <person name="Monroe E.A."/>
            <person name="Podell S."/>
            <person name="Glukhov E."/>
            <person name="Allen E."/>
            <person name="Gerwick W.H."/>
            <person name="Gerwick L."/>
        </authorList>
    </citation>
    <scope>NUCLEOTIDE SEQUENCE [LARGE SCALE GENOMIC DNA]</scope>
    <source>
        <strain evidence="12">JHB</strain>
    </source>
</reference>